<evidence type="ECO:0000256" key="4">
    <source>
        <dbReference type="ARBA" id="ARBA00023136"/>
    </source>
</evidence>
<dbReference type="InterPro" id="IPR011527">
    <property type="entry name" value="ABC1_TM_dom"/>
</dbReference>
<dbReference type="PROSITE" id="PS50929">
    <property type="entry name" value="ABC_TM1F"/>
    <property type="match status" value="1"/>
</dbReference>
<dbReference type="InterPro" id="IPR036640">
    <property type="entry name" value="ABC1_TM_sf"/>
</dbReference>
<evidence type="ECO:0000313" key="8">
    <source>
        <dbReference type="Proteomes" id="UP000838756"/>
    </source>
</evidence>
<dbReference type="SUPFAM" id="SSF90123">
    <property type="entry name" value="ABC transporter transmembrane region"/>
    <property type="match status" value="1"/>
</dbReference>
<gene>
    <name evidence="7" type="primary">jg21855</name>
    <name evidence="7" type="ORF">PAEG_LOCUS2957</name>
</gene>
<organism evidence="7 8">
    <name type="scientific">Pararge aegeria aegeria</name>
    <dbReference type="NCBI Taxonomy" id="348720"/>
    <lineage>
        <taxon>Eukaryota</taxon>
        <taxon>Metazoa</taxon>
        <taxon>Ecdysozoa</taxon>
        <taxon>Arthropoda</taxon>
        <taxon>Hexapoda</taxon>
        <taxon>Insecta</taxon>
        <taxon>Pterygota</taxon>
        <taxon>Neoptera</taxon>
        <taxon>Endopterygota</taxon>
        <taxon>Lepidoptera</taxon>
        <taxon>Glossata</taxon>
        <taxon>Ditrysia</taxon>
        <taxon>Papilionoidea</taxon>
        <taxon>Nymphalidae</taxon>
        <taxon>Satyrinae</taxon>
        <taxon>Satyrini</taxon>
        <taxon>Parargina</taxon>
        <taxon>Pararge</taxon>
    </lineage>
</organism>
<dbReference type="InterPro" id="IPR039421">
    <property type="entry name" value="Type_1_exporter"/>
</dbReference>
<dbReference type="OrthoDB" id="6930263at2759"/>
<protein>
    <submittedName>
        <fullName evidence="7">Jg21855 protein</fullName>
    </submittedName>
</protein>
<keyword evidence="3 5" id="KW-1133">Transmembrane helix</keyword>
<keyword evidence="8" id="KW-1185">Reference proteome</keyword>
<feature type="non-terminal residue" evidence="7">
    <location>
        <position position="1"/>
    </location>
</feature>
<keyword evidence="4 5" id="KW-0472">Membrane</keyword>
<evidence type="ECO:0000313" key="7">
    <source>
        <dbReference type="EMBL" id="CAH2211120.1"/>
    </source>
</evidence>
<evidence type="ECO:0000256" key="3">
    <source>
        <dbReference type="ARBA" id="ARBA00022989"/>
    </source>
</evidence>
<dbReference type="PANTHER" id="PTHR24221:SF410">
    <property type="entry name" value="MULTIDRUG RESISTANCE PROTEIN HOMOLOG 49-RELATED"/>
    <property type="match status" value="1"/>
</dbReference>
<dbReference type="Gene3D" id="1.20.1560.10">
    <property type="entry name" value="ABC transporter type 1, transmembrane domain"/>
    <property type="match status" value="1"/>
</dbReference>
<evidence type="ECO:0000259" key="6">
    <source>
        <dbReference type="PROSITE" id="PS50929"/>
    </source>
</evidence>
<dbReference type="GO" id="GO:0016020">
    <property type="term" value="C:membrane"/>
    <property type="evidence" value="ECO:0007669"/>
    <property type="project" value="UniProtKB-SubCell"/>
</dbReference>
<comment type="subcellular location">
    <subcellularLocation>
        <location evidence="1">Membrane</location>
        <topology evidence="1">Multi-pass membrane protein</topology>
    </subcellularLocation>
</comment>
<sequence>EIAFFDKETNTVGALCSRLSGDAAEVQGATGLRIGLILQGTSSVVVGFIMAICYNWKLTLVGTAFLPLMVGSIWLEGIVSQQSQSDERNAMESATSIATEAVVSIKTVQSLGKYN</sequence>
<evidence type="ECO:0000256" key="1">
    <source>
        <dbReference type="ARBA" id="ARBA00004141"/>
    </source>
</evidence>
<dbReference type="GO" id="GO:0140359">
    <property type="term" value="F:ABC-type transporter activity"/>
    <property type="evidence" value="ECO:0007669"/>
    <property type="project" value="InterPro"/>
</dbReference>
<evidence type="ECO:0000256" key="2">
    <source>
        <dbReference type="ARBA" id="ARBA00022692"/>
    </source>
</evidence>
<feature type="transmembrane region" description="Helical" evidence="5">
    <location>
        <begin position="58"/>
        <end position="79"/>
    </location>
</feature>
<comment type="caution">
    <text evidence="7">The sequence shown here is derived from an EMBL/GenBank/DDBJ whole genome shotgun (WGS) entry which is preliminary data.</text>
</comment>
<dbReference type="GO" id="GO:0005524">
    <property type="term" value="F:ATP binding"/>
    <property type="evidence" value="ECO:0007669"/>
    <property type="project" value="InterPro"/>
</dbReference>
<dbReference type="PANTHER" id="PTHR24221">
    <property type="entry name" value="ATP-BINDING CASSETTE SUB-FAMILY B"/>
    <property type="match status" value="1"/>
</dbReference>
<dbReference type="EMBL" id="CAKXAJ010009286">
    <property type="protein sequence ID" value="CAH2211120.1"/>
    <property type="molecule type" value="Genomic_DNA"/>
</dbReference>
<proteinExistence type="predicted"/>
<reference evidence="7" key="1">
    <citation type="submission" date="2022-03" db="EMBL/GenBank/DDBJ databases">
        <authorList>
            <person name="Lindestad O."/>
        </authorList>
    </citation>
    <scope>NUCLEOTIDE SEQUENCE</scope>
</reference>
<evidence type="ECO:0000256" key="5">
    <source>
        <dbReference type="SAM" id="Phobius"/>
    </source>
</evidence>
<keyword evidence="2 5" id="KW-0812">Transmembrane</keyword>
<feature type="domain" description="ABC transmembrane type-1" evidence="6">
    <location>
        <begin position="1"/>
        <end position="115"/>
    </location>
</feature>
<dbReference type="AlphaFoldDB" id="A0A8S4QJU0"/>
<feature type="transmembrane region" description="Helical" evidence="5">
    <location>
        <begin position="34"/>
        <end position="52"/>
    </location>
</feature>
<dbReference type="Proteomes" id="UP000838756">
    <property type="component" value="Unassembled WGS sequence"/>
</dbReference>
<dbReference type="Pfam" id="PF00664">
    <property type="entry name" value="ABC_membrane"/>
    <property type="match status" value="1"/>
</dbReference>
<accession>A0A8S4QJU0</accession>
<feature type="non-terminal residue" evidence="7">
    <location>
        <position position="115"/>
    </location>
</feature>
<name>A0A8S4QJU0_9NEOP</name>